<evidence type="ECO:0000256" key="1">
    <source>
        <dbReference type="SAM" id="Phobius"/>
    </source>
</evidence>
<dbReference type="EMBL" id="JABCKI010000056">
    <property type="protein sequence ID" value="KAG5653395.1"/>
    <property type="molecule type" value="Genomic_DNA"/>
</dbReference>
<dbReference type="OrthoDB" id="3056111at2759"/>
<comment type="caution">
    <text evidence="2">The sequence shown here is derived from an EMBL/GenBank/DDBJ whole genome shotgun (WGS) entry which is preliminary data.</text>
</comment>
<keyword evidence="3" id="KW-1185">Reference proteome</keyword>
<keyword evidence="1" id="KW-1133">Transmembrane helix</keyword>
<reference evidence="2" key="2">
    <citation type="submission" date="2021-10" db="EMBL/GenBank/DDBJ databases">
        <title>Phylogenomics reveals ancestral predisposition of the termite-cultivated fungus Termitomyces towards a domesticated lifestyle.</title>
        <authorList>
            <person name="Auxier B."/>
            <person name="Grum-Grzhimaylo A."/>
            <person name="Cardenas M.E."/>
            <person name="Lodge J.D."/>
            <person name="Laessoe T."/>
            <person name="Pedersen O."/>
            <person name="Smith M.E."/>
            <person name="Kuyper T.W."/>
            <person name="Franco-Molano E.A."/>
            <person name="Baroni T.J."/>
            <person name="Aanen D.K."/>
        </authorList>
    </citation>
    <scope>NUCLEOTIDE SEQUENCE</scope>
    <source>
        <strain evidence="2">D49</strain>
    </source>
</reference>
<organism evidence="2 3">
    <name type="scientific">Sphagnurus paluster</name>
    <dbReference type="NCBI Taxonomy" id="117069"/>
    <lineage>
        <taxon>Eukaryota</taxon>
        <taxon>Fungi</taxon>
        <taxon>Dikarya</taxon>
        <taxon>Basidiomycota</taxon>
        <taxon>Agaricomycotina</taxon>
        <taxon>Agaricomycetes</taxon>
        <taxon>Agaricomycetidae</taxon>
        <taxon>Agaricales</taxon>
        <taxon>Tricholomatineae</taxon>
        <taxon>Lyophyllaceae</taxon>
        <taxon>Sphagnurus</taxon>
    </lineage>
</organism>
<keyword evidence="1" id="KW-0812">Transmembrane</keyword>
<dbReference type="AlphaFoldDB" id="A0A9P7GTZ2"/>
<accession>A0A9P7GTZ2</accession>
<evidence type="ECO:0000313" key="3">
    <source>
        <dbReference type="Proteomes" id="UP000717328"/>
    </source>
</evidence>
<reference evidence="2" key="1">
    <citation type="submission" date="2021-02" db="EMBL/GenBank/DDBJ databases">
        <authorList>
            <person name="Nieuwenhuis M."/>
            <person name="Van De Peppel L.J.J."/>
        </authorList>
    </citation>
    <scope>NUCLEOTIDE SEQUENCE</scope>
    <source>
        <strain evidence="2">D49</strain>
    </source>
</reference>
<evidence type="ECO:0000313" key="2">
    <source>
        <dbReference type="EMBL" id="KAG5653395.1"/>
    </source>
</evidence>
<gene>
    <name evidence="2" type="ORF">H0H81_000782</name>
</gene>
<dbReference type="Proteomes" id="UP000717328">
    <property type="component" value="Unassembled WGS sequence"/>
</dbReference>
<proteinExistence type="predicted"/>
<keyword evidence="1" id="KW-0472">Membrane</keyword>
<protein>
    <submittedName>
        <fullName evidence="2">Uncharacterized protein</fullName>
    </submittedName>
</protein>
<name>A0A9P7GTZ2_9AGAR</name>
<feature type="transmembrane region" description="Helical" evidence="1">
    <location>
        <begin position="127"/>
        <end position="159"/>
    </location>
</feature>
<sequence length="259" mass="29021">MEIIGDVQRLGLNIYDTIDTSKEVALSGHKLSQDLSSFFRYLRDKKTSTEELHEHVGSMLRLSEKSRKNAHKVCETFSNTRKGIYAVTNRVPAEVCDLADEQDRNVKKLAAGEKEIQTLKVAKSCTMAGAAVVAAVSMVAFPPALLFLPVALPLLTLVIEARELHATKKNEKREKKIYECKDAISQLEQIAEGLQKLVELNDAFASYWSRIETTLQVVDGRIEELRRAKFLGLRLSTIEKSCDEIGNAQLDYHQKVSVT</sequence>